<dbReference type="RefSeq" id="WP_373971292.1">
    <property type="nucleotide sequence ID" value="NZ_JBHDLJ010000003.1"/>
</dbReference>
<sequence length="114" mass="11737">MGFKGKMNVPAMGDAVQQSEGSGTELIKLVEELTDGVEELKTTFSGNGAVAYNNFMVEAHRVQADLITALASISAGQAKTAKAYVTMDDTFEEAGSAAASVAAATTVKGFNRGA</sequence>
<dbReference type="Proteomes" id="UP001575652">
    <property type="component" value="Unassembled WGS sequence"/>
</dbReference>
<proteinExistence type="predicted"/>
<evidence type="ECO:0000313" key="2">
    <source>
        <dbReference type="Proteomes" id="UP001575652"/>
    </source>
</evidence>
<gene>
    <name evidence="1" type="ORF">ACETWP_05950</name>
</gene>
<dbReference type="Pfam" id="PF06013">
    <property type="entry name" value="WXG100"/>
    <property type="match status" value="1"/>
</dbReference>
<protein>
    <submittedName>
        <fullName evidence="1">WXG100 family type VII secretion target</fullName>
    </submittedName>
</protein>
<evidence type="ECO:0000313" key="1">
    <source>
        <dbReference type="EMBL" id="MFB0834126.1"/>
    </source>
</evidence>
<organism evidence="1 2">
    <name type="scientific">Arthrobacter halodurans</name>
    <dbReference type="NCBI Taxonomy" id="516699"/>
    <lineage>
        <taxon>Bacteria</taxon>
        <taxon>Bacillati</taxon>
        <taxon>Actinomycetota</taxon>
        <taxon>Actinomycetes</taxon>
        <taxon>Micrococcales</taxon>
        <taxon>Micrococcaceae</taxon>
        <taxon>Arthrobacter</taxon>
    </lineage>
</organism>
<reference evidence="1 2" key="1">
    <citation type="submission" date="2024-09" db="EMBL/GenBank/DDBJ databases">
        <authorList>
            <person name="Salinas-Garcia M.A."/>
            <person name="Prieme A."/>
        </authorList>
    </citation>
    <scope>NUCLEOTIDE SEQUENCE [LARGE SCALE GENOMIC DNA]</scope>
    <source>
        <strain evidence="1 2">DSM 21081</strain>
    </source>
</reference>
<dbReference type="EMBL" id="JBHDLJ010000003">
    <property type="protein sequence ID" value="MFB0834126.1"/>
    <property type="molecule type" value="Genomic_DNA"/>
</dbReference>
<keyword evidence="2" id="KW-1185">Reference proteome</keyword>
<dbReference type="Gene3D" id="1.10.287.1060">
    <property type="entry name" value="ESAT-6-like"/>
    <property type="match status" value="1"/>
</dbReference>
<name>A0ABV4ULE8_9MICC</name>
<dbReference type="InterPro" id="IPR010310">
    <property type="entry name" value="T7SS_ESAT-6-like"/>
</dbReference>
<dbReference type="InterPro" id="IPR036689">
    <property type="entry name" value="ESAT-6-like_sf"/>
</dbReference>
<comment type="caution">
    <text evidence="1">The sequence shown here is derived from an EMBL/GenBank/DDBJ whole genome shotgun (WGS) entry which is preliminary data.</text>
</comment>
<accession>A0ABV4ULE8</accession>
<dbReference type="SUPFAM" id="SSF140453">
    <property type="entry name" value="EsxAB dimer-like"/>
    <property type="match status" value="1"/>
</dbReference>